<dbReference type="Gene3D" id="3.40.50.720">
    <property type="entry name" value="NAD(P)-binding Rossmann-like Domain"/>
    <property type="match status" value="2"/>
</dbReference>
<keyword evidence="5" id="KW-0511">Multifunctional enzyme</keyword>
<evidence type="ECO:0000256" key="3">
    <source>
        <dbReference type="ARBA" id="ARBA00022679"/>
    </source>
</evidence>
<dbReference type="SUPFAM" id="SSF47336">
    <property type="entry name" value="ACP-like"/>
    <property type="match status" value="1"/>
</dbReference>
<dbReference type="PROSITE" id="PS50075">
    <property type="entry name" value="CARRIER"/>
    <property type="match status" value="1"/>
</dbReference>
<evidence type="ECO:0000259" key="6">
    <source>
        <dbReference type="PROSITE" id="PS50075"/>
    </source>
</evidence>
<dbReference type="GeneID" id="92097293"/>
<dbReference type="InterPro" id="IPR020806">
    <property type="entry name" value="PKS_PP-bd"/>
</dbReference>
<proteinExistence type="predicted"/>
<dbReference type="SUPFAM" id="SSF51735">
    <property type="entry name" value="NAD(P)-binding Rossmann-fold domains"/>
    <property type="match status" value="2"/>
</dbReference>
<evidence type="ECO:0000313" key="8">
    <source>
        <dbReference type="Proteomes" id="UP001480595"/>
    </source>
</evidence>
<dbReference type="InterPro" id="IPR013154">
    <property type="entry name" value="ADH-like_N"/>
</dbReference>
<dbReference type="InterPro" id="IPR013968">
    <property type="entry name" value="PKS_KR"/>
</dbReference>
<dbReference type="EMBL" id="JAQQWL010000013">
    <property type="protein sequence ID" value="KAK8042338.1"/>
    <property type="molecule type" value="Genomic_DNA"/>
</dbReference>
<keyword evidence="2" id="KW-0597">Phosphoprotein</keyword>
<gene>
    <name evidence="7" type="ORF">PG994_012821</name>
</gene>
<dbReference type="InterPro" id="IPR057326">
    <property type="entry name" value="KR_dom"/>
</dbReference>
<accession>A0ABR1T6W5</accession>
<dbReference type="Pfam" id="PF08240">
    <property type="entry name" value="ADH_N"/>
    <property type="match status" value="1"/>
</dbReference>
<dbReference type="CDD" id="cd05195">
    <property type="entry name" value="enoyl_red"/>
    <property type="match status" value="1"/>
</dbReference>
<organism evidence="7 8">
    <name type="scientific">Apiospora phragmitis</name>
    <dbReference type="NCBI Taxonomy" id="2905665"/>
    <lineage>
        <taxon>Eukaryota</taxon>
        <taxon>Fungi</taxon>
        <taxon>Dikarya</taxon>
        <taxon>Ascomycota</taxon>
        <taxon>Pezizomycotina</taxon>
        <taxon>Sordariomycetes</taxon>
        <taxon>Xylariomycetidae</taxon>
        <taxon>Amphisphaeriales</taxon>
        <taxon>Apiosporaceae</taxon>
        <taxon>Apiospora</taxon>
    </lineage>
</organism>
<dbReference type="InterPro" id="IPR020843">
    <property type="entry name" value="ER"/>
</dbReference>
<keyword evidence="8" id="KW-1185">Reference proteome</keyword>
<dbReference type="SUPFAM" id="SSF50129">
    <property type="entry name" value="GroES-like"/>
    <property type="match status" value="1"/>
</dbReference>
<dbReference type="SMART" id="SM00822">
    <property type="entry name" value="PKS_KR"/>
    <property type="match status" value="1"/>
</dbReference>
<protein>
    <submittedName>
        <fullName evidence="7">Beta-ketoacyl synthase</fullName>
    </submittedName>
</protein>
<dbReference type="SMART" id="SM00829">
    <property type="entry name" value="PKS_ER"/>
    <property type="match status" value="1"/>
</dbReference>
<evidence type="ECO:0000256" key="2">
    <source>
        <dbReference type="ARBA" id="ARBA00022553"/>
    </source>
</evidence>
<evidence type="ECO:0000256" key="1">
    <source>
        <dbReference type="ARBA" id="ARBA00022450"/>
    </source>
</evidence>
<feature type="domain" description="Carrier" evidence="6">
    <location>
        <begin position="765"/>
        <end position="843"/>
    </location>
</feature>
<keyword evidence="1" id="KW-0596">Phosphopantetheine</keyword>
<reference evidence="7 8" key="1">
    <citation type="submission" date="2023-01" db="EMBL/GenBank/DDBJ databases">
        <title>Analysis of 21 Apiospora genomes using comparative genomics revels a genus with tremendous synthesis potential of carbohydrate active enzymes and secondary metabolites.</title>
        <authorList>
            <person name="Sorensen T."/>
        </authorList>
    </citation>
    <scope>NUCLEOTIDE SEQUENCE [LARGE SCALE GENOMIC DNA]</scope>
    <source>
        <strain evidence="7 8">CBS 135458</strain>
    </source>
</reference>
<dbReference type="RefSeq" id="XP_066709191.1">
    <property type="nucleotide sequence ID" value="XM_066864230.1"/>
</dbReference>
<dbReference type="InterPro" id="IPR050091">
    <property type="entry name" value="PKS_NRPS_Biosynth_Enz"/>
</dbReference>
<evidence type="ECO:0000313" key="7">
    <source>
        <dbReference type="EMBL" id="KAK8042338.1"/>
    </source>
</evidence>
<comment type="caution">
    <text evidence="7">The sequence shown here is derived from an EMBL/GenBank/DDBJ whole genome shotgun (WGS) entry which is preliminary data.</text>
</comment>
<dbReference type="InterPro" id="IPR011032">
    <property type="entry name" value="GroES-like_sf"/>
</dbReference>
<dbReference type="Pfam" id="PF13602">
    <property type="entry name" value="ADH_zinc_N_2"/>
    <property type="match status" value="1"/>
</dbReference>
<dbReference type="Pfam" id="PF08659">
    <property type="entry name" value="KR"/>
    <property type="match status" value="2"/>
</dbReference>
<keyword evidence="4" id="KW-0560">Oxidoreductase</keyword>
<dbReference type="Proteomes" id="UP001480595">
    <property type="component" value="Unassembled WGS sequence"/>
</dbReference>
<evidence type="ECO:0000256" key="4">
    <source>
        <dbReference type="ARBA" id="ARBA00023002"/>
    </source>
</evidence>
<dbReference type="Pfam" id="PF00550">
    <property type="entry name" value="PP-binding"/>
    <property type="match status" value="1"/>
</dbReference>
<dbReference type="Gene3D" id="3.90.180.10">
    <property type="entry name" value="Medium-chain alcohol dehydrogenases, catalytic domain"/>
    <property type="match status" value="1"/>
</dbReference>
<evidence type="ECO:0000256" key="5">
    <source>
        <dbReference type="ARBA" id="ARBA00023268"/>
    </source>
</evidence>
<dbReference type="PANTHER" id="PTHR43775:SF49">
    <property type="entry name" value="SYNTHASE, PUTATIVE (JCVI)-RELATED"/>
    <property type="match status" value="1"/>
</dbReference>
<dbReference type="InterPro" id="IPR009081">
    <property type="entry name" value="PP-bd_ACP"/>
</dbReference>
<keyword evidence="3" id="KW-0808">Transferase</keyword>
<name>A0ABR1T6W5_9PEZI</name>
<dbReference type="InterPro" id="IPR036736">
    <property type="entry name" value="ACP-like_sf"/>
</dbReference>
<dbReference type="PANTHER" id="PTHR43775">
    <property type="entry name" value="FATTY ACID SYNTHASE"/>
    <property type="match status" value="1"/>
</dbReference>
<dbReference type="SMART" id="SM00823">
    <property type="entry name" value="PKS_PP"/>
    <property type="match status" value="1"/>
</dbReference>
<dbReference type="Gene3D" id="1.10.1200.10">
    <property type="entry name" value="ACP-like"/>
    <property type="match status" value="1"/>
</dbReference>
<sequence>MGFFPGWWLGTEDGRVVEPYISPDQCSQELVKAGFNEPEASTLDGSAPYHMSVGINAEIHIFNGEEGPPNLPDQDIISLLDLEEPLVYGFSAKLIWAIPSAQIGCDDPRAAMTLGLARTTRNELSAKIYTVELDRATSTSNAAKALADILLRVYKPASDPEGMDPDWEYAKTMLNAFSSSDEKEAEAEAMAMAKTISIKTPVVIQTQAVGLNFRDVLIALGVLDNSTCELGLEASGVVAALGRGVEDVSVGDRVAFMGSGCFRTHATVSADGAPLPCIYVTAAMALIEKANLQRGQTILIYSACGGVGLTAIQVSQMIGAEIFCTVGNEEKAQYLVTYYDIPRRHIFNSRDFSFKSGIMVATNNKGVDVVLNSLSGDLLHASWECVAEFGVMVEIGKRDFRRRAKLSMEAFKGNRTFVGLDLWQVLLKQCIRWIRSGAIRPGVIGAVFEAERIIDAFRFMQGGQHIGKIVVRLPDDHRALEATKVLPAPSLRSDRSYMLVGSFGGLGRAIASWMVENGAGELVFMSRSAGGAGAKPFDEELESQGCQVRVVAGNVARLEDIKIAVQCATKPVAGVVSLSMVLRHRRCKGPETSTNCSRTSTSLCCSPPTAASSGSGGEANYAAANTFLDAFAQFRHGQGQAASVIDVGVMGELGFVWDNRNILEQFRKSGMRILKEADLLGAMHLAIKRSAPPSPRVRGQPAVEIEAPASSSRVVARRAGGHLPQHARARGRGAAAAAKATPEQSSAAGLLAAVATQPGTLLQAGATNLVIAKATAQALASFLIKDASAISLEHAPEVVGIDSLVAMELRNWIRRHFDVDISVMIIVQSASLLGLADSIRLGLIDKHLS</sequence>
<dbReference type="InterPro" id="IPR036291">
    <property type="entry name" value="NAD(P)-bd_dom_sf"/>
</dbReference>